<feature type="transmembrane region" description="Helical" evidence="1">
    <location>
        <begin position="80"/>
        <end position="104"/>
    </location>
</feature>
<gene>
    <name evidence="2" type="ORF">CLV94_3392</name>
</gene>
<feature type="transmembrane region" description="Helical" evidence="1">
    <location>
        <begin position="32"/>
        <end position="51"/>
    </location>
</feature>
<feature type="transmembrane region" description="Helical" evidence="1">
    <location>
        <begin position="136"/>
        <end position="164"/>
    </location>
</feature>
<accession>A0A495LWS3</accession>
<name>A0A495LWS3_9FLAO</name>
<protein>
    <recommendedName>
        <fullName evidence="4">Glycerophosphoryl diester phosphodiesterase family protein</fullName>
    </recommendedName>
</protein>
<evidence type="ECO:0008006" key="4">
    <source>
        <dbReference type="Google" id="ProtNLM"/>
    </source>
</evidence>
<keyword evidence="1" id="KW-1133">Transmembrane helix</keyword>
<dbReference type="OrthoDB" id="1149172at2"/>
<dbReference type="RefSeq" id="WP_121377661.1">
    <property type="nucleotide sequence ID" value="NZ_RBLC01000008.1"/>
</dbReference>
<keyword evidence="1" id="KW-0812">Transmembrane</keyword>
<feature type="transmembrane region" description="Helical" evidence="1">
    <location>
        <begin position="259"/>
        <end position="281"/>
    </location>
</feature>
<reference evidence="2 3" key="1">
    <citation type="submission" date="2018-10" db="EMBL/GenBank/DDBJ databases">
        <title>Genomic Encyclopedia of Archaeal and Bacterial Type Strains, Phase II (KMG-II): from individual species to whole genera.</title>
        <authorList>
            <person name="Goeker M."/>
        </authorList>
    </citation>
    <scope>NUCLEOTIDE SEQUENCE [LARGE SCALE GENOMIC DNA]</scope>
    <source>
        <strain evidence="2 3">DSM 29537</strain>
    </source>
</reference>
<evidence type="ECO:0000313" key="2">
    <source>
        <dbReference type="EMBL" id="RKS17505.1"/>
    </source>
</evidence>
<comment type="caution">
    <text evidence="2">The sequence shown here is derived from an EMBL/GenBank/DDBJ whole genome shotgun (WGS) entry which is preliminary data.</text>
</comment>
<sequence>MIALFKKRNFSDYLNDTFSFFKKDGKHFLKNYFVINGIFLLLLTVFIYFLSKIYFEAIFSSIDNTNPGYNFTEKLFNENLGLFIGSLVGFVILSLFLTLLNFAYPVVYLQQYDENGGSNFTTKQIIGRLKSKAGKIVLYFIISLFIITPLVMILFVVLLFLSFIIIGIPLLIIAIPALFSILSLTLFDYLNTSNGYFTSFGNAIGYLKKQFWPIIGVTMIMYMIVQVVLTIFSMIPYVISMIVLFTSIESGTANGTTEALSTIGIVMAIIFVIVILANYVLNNLLIVNQGLIYYSRREHEENKTSFGEIDSIGKDFE</sequence>
<keyword evidence="1" id="KW-0472">Membrane</keyword>
<dbReference type="Proteomes" id="UP000277579">
    <property type="component" value="Unassembled WGS sequence"/>
</dbReference>
<keyword evidence="3" id="KW-1185">Reference proteome</keyword>
<organism evidence="2 3">
    <name type="scientific">Flavobacterium endophyticum</name>
    <dbReference type="NCBI Taxonomy" id="1540163"/>
    <lineage>
        <taxon>Bacteria</taxon>
        <taxon>Pseudomonadati</taxon>
        <taxon>Bacteroidota</taxon>
        <taxon>Flavobacteriia</taxon>
        <taxon>Flavobacteriales</taxon>
        <taxon>Flavobacteriaceae</taxon>
        <taxon>Flavobacterium</taxon>
    </lineage>
</organism>
<dbReference type="AlphaFoldDB" id="A0A495LWS3"/>
<feature type="transmembrane region" description="Helical" evidence="1">
    <location>
        <begin position="170"/>
        <end position="190"/>
    </location>
</feature>
<dbReference type="EMBL" id="RBLC01000008">
    <property type="protein sequence ID" value="RKS17505.1"/>
    <property type="molecule type" value="Genomic_DNA"/>
</dbReference>
<evidence type="ECO:0000256" key="1">
    <source>
        <dbReference type="SAM" id="Phobius"/>
    </source>
</evidence>
<feature type="transmembrane region" description="Helical" evidence="1">
    <location>
        <begin position="211"/>
        <end position="239"/>
    </location>
</feature>
<evidence type="ECO:0000313" key="3">
    <source>
        <dbReference type="Proteomes" id="UP000277579"/>
    </source>
</evidence>
<proteinExistence type="predicted"/>